<evidence type="ECO:0000313" key="5">
    <source>
        <dbReference type="Proteomes" id="UP000287609"/>
    </source>
</evidence>
<protein>
    <submittedName>
        <fullName evidence="4">Prophage superinfection immunity protein</fullName>
    </submittedName>
</protein>
<gene>
    <name evidence="4" type="ORF">D2E26_0862</name>
</gene>
<reference evidence="4 5" key="1">
    <citation type="submission" date="2018-09" db="EMBL/GenBank/DDBJ databases">
        <title>Characterization of the phylogenetic diversity of five novel species belonging to the genus Bifidobacterium.</title>
        <authorList>
            <person name="Lugli G.A."/>
            <person name="Duranti S."/>
            <person name="Milani C."/>
        </authorList>
    </citation>
    <scope>NUCLEOTIDE SEQUENCE [LARGE SCALE GENOMIC DNA]</scope>
    <source>
        <strain evidence="4 5">2036B</strain>
    </source>
</reference>
<dbReference type="EMBL" id="QXGM01000002">
    <property type="protein sequence ID" value="RSX54808.1"/>
    <property type="molecule type" value="Genomic_DNA"/>
</dbReference>
<feature type="compositionally biased region" description="Polar residues" evidence="1">
    <location>
        <begin position="98"/>
        <end position="111"/>
    </location>
</feature>
<accession>A0A430FPQ8</accession>
<dbReference type="AlphaFoldDB" id="A0A430FPQ8"/>
<evidence type="ECO:0000313" key="4">
    <source>
        <dbReference type="EMBL" id="RSX54808.1"/>
    </source>
</evidence>
<dbReference type="InterPro" id="IPR011434">
    <property type="entry name" value="Ltp-like_HTH"/>
</dbReference>
<dbReference type="Proteomes" id="UP000287609">
    <property type="component" value="Unassembled WGS sequence"/>
</dbReference>
<evidence type="ECO:0000256" key="2">
    <source>
        <dbReference type="SAM" id="Phobius"/>
    </source>
</evidence>
<feature type="compositionally biased region" description="Low complexity" evidence="1">
    <location>
        <begin position="32"/>
        <end position="43"/>
    </location>
</feature>
<dbReference type="OrthoDB" id="2004788at2"/>
<keyword evidence="2" id="KW-1133">Transmembrane helix</keyword>
<name>A0A430FPQ8_9BIFI</name>
<keyword evidence="2" id="KW-0812">Transmembrane</keyword>
<proteinExistence type="predicted"/>
<dbReference type="InterPro" id="IPR036388">
    <property type="entry name" value="WH-like_DNA-bd_sf"/>
</dbReference>
<feature type="region of interest" description="Disordered" evidence="1">
    <location>
        <begin position="1"/>
        <end position="47"/>
    </location>
</feature>
<feature type="domain" description="Putative host cell surface-exposed lipoprotein Ltp-like HTH region" evidence="3">
    <location>
        <begin position="199"/>
        <end position="244"/>
    </location>
</feature>
<keyword evidence="5" id="KW-1185">Reference proteome</keyword>
<comment type="caution">
    <text evidence="4">The sequence shown here is derived from an EMBL/GenBank/DDBJ whole genome shotgun (WGS) entry which is preliminary data.</text>
</comment>
<dbReference type="Pfam" id="PF07553">
    <property type="entry name" value="Lipoprotein_Ltp"/>
    <property type="match status" value="1"/>
</dbReference>
<dbReference type="Gene3D" id="1.10.10.10">
    <property type="entry name" value="Winged helix-like DNA-binding domain superfamily/Winged helix DNA-binding domain"/>
    <property type="match status" value="2"/>
</dbReference>
<organism evidence="4 5">
    <name type="scientific">Bifidobacterium dolichotidis</name>
    <dbReference type="NCBI Taxonomy" id="2306976"/>
    <lineage>
        <taxon>Bacteria</taxon>
        <taxon>Bacillati</taxon>
        <taxon>Actinomycetota</taxon>
        <taxon>Actinomycetes</taxon>
        <taxon>Bifidobacteriales</taxon>
        <taxon>Bifidobacteriaceae</taxon>
        <taxon>Bifidobacterium</taxon>
    </lineage>
</organism>
<dbReference type="RefSeq" id="WP_125963506.1">
    <property type="nucleotide sequence ID" value="NZ_QXGM01000002.1"/>
</dbReference>
<feature type="transmembrane region" description="Helical" evidence="2">
    <location>
        <begin position="71"/>
        <end position="90"/>
    </location>
</feature>
<evidence type="ECO:0000259" key="3">
    <source>
        <dbReference type="Pfam" id="PF07553"/>
    </source>
</evidence>
<feature type="compositionally biased region" description="Basic and acidic residues" evidence="1">
    <location>
        <begin position="114"/>
        <end position="128"/>
    </location>
</feature>
<evidence type="ECO:0000256" key="1">
    <source>
        <dbReference type="SAM" id="MobiDB-lite"/>
    </source>
</evidence>
<feature type="region of interest" description="Disordered" evidence="1">
    <location>
        <begin position="98"/>
        <end position="128"/>
    </location>
</feature>
<keyword evidence="2" id="KW-0472">Membrane</keyword>
<sequence length="253" mass="28588">MQNSEQDGNKQESKEQLSASSVPNDDAFDLKTSANSTVDSSASSDDHDAPATFVENVSAGKHVTPAYKTPWFWLIVILLCIVLALAGTLASQWHAQNTRSGARNADSTELVPQQRRDAQDRRSYNTEIERERIEQFMNRERSEQADSHAPRDEQQAIKAAQLYANVLYLSQQGTYEQLVKIDNFSRDNADAAMKQLKVDWNKNAVRAAQSYKQWSDYTDDEIEQHLVTNDLYTKAQAKYAIAHMNDQPTDAIE</sequence>